<protein>
    <submittedName>
        <fullName evidence="3">SDR family NAD(P)-dependent oxidoreductase</fullName>
    </submittedName>
</protein>
<evidence type="ECO:0000256" key="1">
    <source>
        <dbReference type="ARBA" id="ARBA00006484"/>
    </source>
</evidence>
<dbReference type="Proteomes" id="UP001220530">
    <property type="component" value="Chromosome"/>
</dbReference>
<reference evidence="3 4" key="1">
    <citation type="submission" date="2023-02" db="EMBL/GenBank/DDBJ databases">
        <title>Devosia algicola sp. nov., isolated from the phycosphere of marine algae.</title>
        <authorList>
            <person name="Kim J.M."/>
            <person name="Lee J.K."/>
            <person name="Choi B.J."/>
            <person name="Bayburt H."/>
            <person name="Jeon C.O."/>
        </authorList>
    </citation>
    <scope>NUCLEOTIDE SEQUENCE [LARGE SCALE GENOMIC DNA]</scope>
    <source>
        <strain evidence="3 4">G20-9</strain>
    </source>
</reference>
<name>A0ABY7YNX0_9HYPH</name>
<dbReference type="PANTHER" id="PTHR43639">
    <property type="entry name" value="OXIDOREDUCTASE, SHORT-CHAIN DEHYDROGENASE/REDUCTASE FAMILY (AFU_ORTHOLOGUE AFUA_5G02870)"/>
    <property type="match status" value="1"/>
</dbReference>
<dbReference type="InterPro" id="IPR036291">
    <property type="entry name" value="NAD(P)-bd_dom_sf"/>
</dbReference>
<evidence type="ECO:0000313" key="3">
    <source>
        <dbReference type="EMBL" id="WDR02595.1"/>
    </source>
</evidence>
<dbReference type="InterPro" id="IPR002347">
    <property type="entry name" value="SDR_fam"/>
</dbReference>
<dbReference type="CDD" id="cd05233">
    <property type="entry name" value="SDR_c"/>
    <property type="match status" value="1"/>
</dbReference>
<evidence type="ECO:0000256" key="2">
    <source>
        <dbReference type="ARBA" id="ARBA00023002"/>
    </source>
</evidence>
<proteinExistence type="inferred from homology"/>
<dbReference type="PRINTS" id="PR01397">
    <property type="entry name" value="DHBDHDRGNASE"/>
</dbReference>
<keyword evidence="2" id="KW-0560">Oxidoreductase</keyword>
<dbReference type="Gene3D" id="3.40.50.720">
    <property type="entry name" value="NAD(P)-binding Rossmann-like Domain"/>
    <property type="match status" value="1"/>
</dbReference>
<gene>
    <name evidence="3" type="ORF">PSQ19_18775</name>
</gene>
<keyword evidence="4" id="KW-1185">Reference proteome</keyword>
<accession>A0ABY7YNX0</accession>
<dbReference type="SUPFAM" id="SSF51735">
    <property type="entry name" value="NAD(P)-binding Rossmann-fold domains"/>
    <property type="match status" value="1"/>
</dbReference>
<organism evidence="3 4">
    <name type="scientific">Devosia algicola</name>
    <dbReference type="NCBI Taxonomy" id="3026418"/>
    <lineage>
        <taxon>Bacteria</taxon>
        <taxon>Pseudomonadati</taxon>
        <taxon>Pseudomonadota</taxon>
        <taxon>Alphaproteobacteria</taxon>
        <taxon>Hyphomicrobiales</taxon>
        <taxon>Devosiaceae</taxon>
        <taxon>Devosia</taxon>
    </lineage>
</organism>
<dbReference type="PANTHER" id="PTHR43639:SF1">
    <property type="entry name" value="SHORT-CHAIN DEHYDROGENASE_REDUCTASE FAMILY PROTEIN"/>
    <property type="match status" value="1"/>
</dbReference>
<dbReference type="Pfam" id="PF00106">
    <property type="entry name" value="adh_short"/>
    <property type="match status" value="1"/>
</dbReference>
<evidence type="ECO:0000313" key="4">
    <source>
        <dbReference type="Proteomes" id="UP001220530"/>
    </source>
</evidence>
<sequence length="166" mass="17956">MDAACVCISGATHGIGFGIAEAFARTGARLVINAERPDSAALARLNALTECHFVLADLSSVAGARNFIEESHDRLGRLDTLVNNAGTFQDVDFLDLEEAQFAKTFDLNVRGYLFAGSGICAAGQPGSAQRQHYLCRVDQFKSRREKQRHLRFIERSRPDAGALAGG</sequence>
<dbReference type="EMBL" id="CP118246">
    <property type="protein sequence ID" value="WDR02595.1"/>
    <property type="molecule type" value="Genomic_DNA"/>
</dbReference>
<dbReference type="InterPro" id="IPR003560">
    <property type="entry name" value="DHB_DH"/>
</dbReference>
<comment type="similarity">
    <text evidence="1">Belongs to the short-chain dehydrogenases/reductases (SDR) family.</text>
</comment>
<dbReference type="RefSeq" id="WP_282218997.1">
    <property type="nucleotide sequence ID" value="NZ_CP118246.1"/>
</dbReference>